<protein>
    <submittedName>
        <fullName evidence="9">Sigma 54-dependent response regulator</fullName>
    </submittedName>
</protein>
<evidence type="ECO:0000313" key="10">
    <source>
        <dbReference type="Proteomes" id="UP000054600"/>
    </source>
</evidence>
<dbReference type="AlphaFoldDB" id="A0A0W0YHU4"/>
<feature type="modified residue" description="4-aspartylphosphate" evidence="6">
    <location>
        <position position="56"/>
    </location>
</feature>
<dbReference type="CDD" id="cd17537">
    <property type="entry name" value="REC_FixJ"/>
    <property type="match status" value="1"/>
</dbReference>
<feature type="domain" description="Response regulatory" evidence="8">
    <location>
        <begin position="7"/>
        <end position="121"/>
    </location>
</feature>
<dbReference type="Pfam" id="PF00072">
    <property type="entry name" value="Response_reg"/>
    <property type="match status" value="1"/>
</dbReference>
<dbReference type="eggNOG" id="COG4566">
    <property type="taxonomic scope" value="Bacteria"/>
</dbReference>
<dbReference type="InterPro" id="IPR011006">
    <property type="entry name" value="CheY-like_superfamily"/>
</dbReference>
<dbReference type="InterPro" id="IPR036388">
    <property type="entry name" value="WH-like_DNA-bd_sf"/>
</dbReference>
<dbReference type="GO" id="GO:0000160">
    <property type="term" value="P:phosphorelay signal transduction system"/>
    <property type="evidence" value="ECO:0007669"/>
    <property type="project" value="UniProtKB-KW"/>
</dbReference>
<evidence type="ECO:0000256" key="5">
    <source>
        <dbReference type="ARBA" id="ARBA00023163"/>
    </source>
</evidence>
<proteinExistence type="predicted"/>
<dbReference type="EMBL" id="LNYW01000074">
    <property type="protein sequence ID" value="KTD56469.1"/>
    <property type="molecule type" value="Genomic_DNA"/>
</dbReference>
<dbReference type="InterPro" id="IPR016032">
    <property type="entry name" value="Sig_transdc_resp-reg_C-effctor"/>
</dbReference>
<comment type="caution">
    <text evidence="9">The sequence shown here is derived from an EMBL/GenBank/DDBJ whole genome shotgun (WGS) entry which is preliminary data.</text>
</comment>
<dbReference type="PROSITE" id="PS00622">
    <property type="entry name" value="HTH_LUXR_1"/>
    <property type="match status" value="1"/>
</dbReference>
<reference evidence="9 10" key="1">
    <citation type="submission" date="2015-11" db="EMBL/GenBank/DDBJ databases">
        <title>Genomic analysis of 38 Legionella species identifies large and diverse effector repertoires.</title>
        <authorList>
            <person name="Burstein D."/>
            <person name="Amaro F."/>
            <person name="Zusman T."/>
            <person name="Lifshitz Z."/>
            <person name="Cohen O."/>
            <person name="Gilbert J.A."/>
            <person name="Pupko T."/>
            <person name="Shuman H.A."/>
            <person name="Segal G."/>
        </authorList>
    </citation>
    <scope>NUCLEOTIDE SEQUENCE [LARGE SCALE GENOMIC DNA]</scope>
    <source>
        <strain evidence="9 10">ATCC 49655</strain>
    </source>
</reference>
<keyword evidence="2" id="KW-0902">Two-component regulatory system</keyword>
<dbReference type="OrthoDB" id="9802186at2"/>
<evidence type="ECO:0000256" key="1">
    <source>
        <dbReference type="ARBA" id="ARBA00022553"/>
    </source>
</evidence>
<dbReference type="GO" id="GO:0006355">
    <property type="term" value="P:regulation of DNA-templated transcription"/>
    <property type="evidence" value="ECO:0007669"/>
    <property type="project" value="InterPro"/>
</dbReference>
<dbReference type="PANTHER" id="PTHR44688">
    <property type="entry name" value="DNA-BINDING TRANSCRIPTIONAL ACTIVATOR DEVR_DOSR"/>
    <property type="match status" value="1"/>
</dbReference>
<dbReference type="PANTHER" id="PTHR44688:SF16">
    <property type="entry name" value="DNA-BINDING TRANSCRIPTIONAL ACTIVATOR DEVR_DOSR"/>
    <property type="match status" value="1"/>
</dbReference>
<dbReference type="FunFam" id="3.40.50.2300:FF:000018">
    <property type="entry name" value="DNA-binding transcriptional regulator NtrC"/>
    <property type="match status" value="1"/>
</dbReference>
<keyword evidence="5" id="KW-0804">Transcription</keyword>
<evidence type="ECO:0000256" key="4">
    <source>
        <dbReference type="ARBA" id="ARBA00023125"/>
    </source>
</evidence>
<evidence type="ECO:0000259" key="7">
    <source>
        <dbReference type="PROSITE" id="PS50043"/>
    </source>
</evidence>
<dbReference type="PROSITE" id="PS50110">
    <property type="entry name" value="RESPONSE_REGULATORY"/>
    <property type="match status" value="1"/>
</dbReference>
<dbReference type="SMART" id="SM00448">
    <property type="entry name" value="REC"/>
    <property type="match status" value="1"/>
</dbReference>
<dbReference type="PATRIC" id="fig|1122169.6.peg.3297"/>
<dbReference type="SUPFAM" id="SSF52172">
    <property type="entry name" value="CheY-like"/>
    <property type="match status" value="1"/>
</dbReference>
<dbReference type="Gene3D" id="3.40.50.2300">
    <property type="match status" value="1"/>
</dbReference>
<evidence type="ECO:0000256" key="3">
    <source>
        <dbReference type="ARBA" id="ARBA00023015"/>
    </source>
</evidence>
<dbReference type="PRINTS" id="PR00038">
    <property type="entry name" value="HTHLUXR"/>
</dbReference>
<dbReference type="GO" id="GO:0003677">
    <property type="term" value="F:DNA binding"/>
    <property type="evidence" value="ECO:0007669"/>
    <property type="project" value="UniProtKB-KW"/>
</dbReference>
<dbReference type="RefSeq" id="WP_018576372.1">
    <property type="nucleotide sequence ID" value="NZ_KB892385.1"/>
</dbReference>
<sequence length="209" mass="23348">MTKSNQTVFIVDDETEVRDALRCLFESIQLPVETYETAALFLEKYPNASQGCLITDVRLSGMSGLELLEQLNTQNSSLPVIIITGYGDIHMAVRAMKAGAKDFLLKPLNDQSLLETVQNCMSQSEDLSSLELINERINSLSSRELNIIDLILDGKLTKEIAYELSVSISTVEAHRASIMQKMHARNLAQLIKLYLQAKFARGYPYNSQG</sequence>
<evidence type="ECO:0000256" key="6">
    <source>
        <dbReference type="PROSITE-ProRule" id="PRU00169"/>
    </source>
</evidence>
<organism evidence="9 10">
    <name type="scientific">Legionella shakespearei DSM 23087</name>
    <dbReference type="NCBI Taxonomy" id="1122169"/>
    <lineage>
        <taxon>Bacteria</taxon>
        <taxon>Pseudomonadati</taxon>
        <taxon>Pseudomonadota</taxon>
        <taxon>Gammaproteobacteria</taxon>
        <taxon>Legionellales</taxon>
        <taxon>Legionellaceae</taxon>
        <taxon>Legionella</taxon>
    </lineage>
</organism>
<dbReference type="SMART" id="SM00421">
    <property type="entry name" value="HTH_LUXR"/>
    <property type="match status" value="1"/>
</dbReference>
<dbReference type="STRING" id="1122169.Lsha_2868"/>
<dbReference type="InterPro" id="IPR000792">
    <property type="entry name" value="Tscrpt_reg_LuxR_C"/>
</dbReference>
<dbReference type="InterPro" id="IPR001789">
    <property type="entry name" value="Sig_transdc_resp-reg_receiver"/>
</dbReference>
<accession>A0A0W0YHU4</accession>
<dbReference type="PROSITE" id="PS50043">
    <property type="entry name" value="HTH_LUXR_2"/>
    <property type="match status" value="1"/>
</dbReference>
<dbReference type="CDD" id="cd06170">
    <property type="entry name" value="LuxR_C_like"/>
    <property type="match status" value="1"/>
</dbReference>
<evidence type="ECO:0000259" key="8">
    <source>
        <dbReference type="PROSITE" id="PS50110"/>
    </source>
</evidence>
<evidence type="ECO:0000256" key="2">
    <source>
        <dbReference type="ARBA" id="ARBA00023012"/>
    </source>
</evidence>
<dbReference type="SUPFAM" id="SSF46894">
    <property type="entry name" value="C-terminal effector domain of the bipartite response regulators"/>
    <property type="match status" value="1"/>
</dbReference>
<gene>
    <name evidence="9" type="ORF">Lsha_2868</name>
</gene>
<dbReference type="Pfam" id="PF00196">
    <property type="entry name" value="GerE"/>
    <property type="match status" value="1"/>
</dbReference>
<keyword evidence="1 6" id="KW-0597">Phosphoprotein</keyword>
<feature type="domain" description="HTH luxR-type" evidence="7">
    <location>
        <begin position="133"/>
        <end position="198"/>
    </location>
</feature>
<evidence type="ECO:0000313" key="9">
    <source>
        <dbReference type="EMBL" id="KTD56469.1"/>
    </source>
</evidence>
<dbReference type="Gene3D" id="1.10.10.10">
    <property type="entry name" value="Winged helix-like DNA-binding domain superfamily/Winged helix DNA-binding domain"/>
    <property type="match status" value="1"/>
</dbReference>
<keyword evidence="4" id="KW-0238">DNA-binding</keyword>
<keyword evidence="10" id="KW-1185">Reference proteome</keyword>
<keyword evidence="3" id="KW-0805">Transcription regulation</keyword>
<name>A0A0W0YHU4_9GAMM</name>
<dbReference type="Proteomes" id="UP000054600">
    <property type="component" value="Unassembled WGS sequence"/>
</dbReference>